<keyword evidence="9" id="KW-0547">Nucleotide-binding</keyword>
<gene>
    <name evidence="11" type="ORF">C6569_07635</name>
</gene>
<feature type="binding site" evidence="9">
    <location>
        <position position="82"/>
    </location>
    <ligand>
        <name>FMN</name>
        <dbReference type="ChEBI" id="CHEBI:58210"/>
    </ligand>
</feature>
<sequence>MTNPSTPAPVRRVLSIGPFEMASPVALAPMSGITDAPFRRMVARFGVGWTVSEMVPGDGLAAGEEEARLRAEGEGLSPHVVQIAGCDPHWMGEGARIAVAAGADVIDINMGCPAKRVTGGYAGSALMRDLDHAERLIEATVAAVGVPVTLKMRLGWDHASLNAPDLARRAEQAGVALVTVHGRTRQQFYKGRADWRAIAAVKAAVTVPVVANGDIETPEDAGLALAQSGADAVMVGRGAQGRPWLPSQVAAHLAGQTVPADPDLSTQLACAVELYEAQLAHYGLGVGIRHARKHLGWALDAAAATCGVGDDLLGEARRRVLTSEDPRRVVAALAESYDRFQWRRAA</sequence>
<feature type="domain" description="DUS-like FMN-binding" evidence="10">
    <location>
        <begin position="27"/>
        <end position="302"/>
    </location>
</feature>
<dbReference type="Proteomes" id="UP000237889">
    <property type="component" value="Chromosome"/>
</dbReference>
<feature type="active site" description="Proton donor" evidence="8">
    <location>
        <position position="112"/>
    </location>
</feature>
<dbReference type="InterPro" id="IPR001269">
    <property type="entry name" value="DUS_fam"/>
</dbReference>
<evidence type="ECO:0000256" key="5">
    <source>
        <dbReference type="ARBA" id="ARBA00022857"/>
    </source>
</evidence>
<dbReference type="GO" id="GO:0017150">
    <property type="term" value="F:tRNA dihydrouridine synthase activity"/>
    <property type="evidence" value="ECO:0007669"/>
    <property type="project" value="InterPro"/>
</dbReference>
<dbReference type="Pfam" id="PF01207">
    <property type="entry name" value="Dus"/>
    <property type="match status" value="1"/>
</dbReference>
<evidence type="ECO:0000256" key="6">
    <source>
        <dbReference type="ARBA" id="ARBA00023002"/>
    </source>
</evidence>
<keyword evidence="2 7" id="KW-0285">Flavoprotein</keyword>
<evidence type="ECO:0000256" key="4">
    <source>
        <dbReference type="ARBA" id="ARBA00022694"/>
    </source>
</evidence>
<keyword evidence="5" id="KW-0521">NADP</keyword>
<dbReference type="NCBIfam" id="TIGR00737">
    <property type="entry name" value="nifR3_yhdG"/>
    <property type="match status" value="1"/>
</dbReference>
<reference evidence="11 12" key="1">
    <citation type="submission" date="2018-03" db="EMBL/GenBank/DDBJ databases">
        <title>Genome sequencing of Phreatobacter sp.</title>
        <authorList>
            <person name="Kim S.-J."/>
            <person name="Heo J."/>
            <person name="Kwon S.-W."/>
        </authorList>
    </citation>
    <scope>NUCLEOTIDE SEQUENCE [LARGE SCALE GENOMIC DNA]</scope>
    <source>
        <strain evidence="11 12">S-12</strain>
    </source>
</reference>
<dbReference type="InterPro" id="IPR013785">
    <property type="entry name" value="Aldolase_TIM"/>
</dbReference>
<evidence type="ECO:0000259" key="10">
    <source>
        <dbReference type="Pfam" id="PF01207"/>
    </source>
</evidence>
<dbReference type="KEGG" id="phr:C6569_07635"/>
<dbReference type="EMBL" id="CP027668">
    <property type="protein sequence ID" value="AVO44943.1"/>
    <property type="molecule type" value="Genomic_DNA"/>
</dbReference>
<accession>A0A2S0NAI7</accession>
<organism evidence="11 12">
    <name type="scientific">Phreatobacter cathodiphilus</name>
    <dbReference type="NCBI Taxonomy" id="1868589"/>
    <lineage>
        <taxon>Bacteria</taxon>
        <taxon>Pseudomonadati</taxon>
        <taxon>Pseudomonadota</taxon>
        <taxon>Alphaproteobacteria</taxon>
        <taxon>Hyphomicrobiales</taxon>
        <taxon>Phreatobacteraceae</taxon>
        <taxon>Phreatobacter</taxon>
    </lineage>
</organism>
<evidence type="ECO:0000256" key="7">
    <source>
        <dbReference type="PIRNR" id="PIRNR006621"/>
    </source>
</evidence>
<keyword evidence="3 7" id="KW-0288">FMN</keyword>
<evidence type="ECO:0000256" key="9">
    <source>
        <dbReference type="PIRSR" id="PIRSR006621-2"/>
    </source>
</evidence>
<comment type="similarity">
    <text evidence="7">Belongs to the dus family.</text>
</comment>
<dbReference type="SUPFAM" id="SSF51395">
    <property type="entry name" value="FMN-linked oxidoreductases"/>
    <property type="match status" value="1"/>
</dbReference>
<dbReference type="GO" id="GO:0050660">
    <property type="term" value="F:flavin adenine dinucleotide binding"/>
    <property type="evidence" value="ECO:0007669"/>
    <property type="project" value="InterPro"/>
</dbReference>
<dbReference type="InterPro" id="IPR018517">
    <property type="entry name" value="tRNA_hU_synthase_CS"/>
</dbReference>
<name>A0A2S0NAI7_9HYPH</name>
<proteinExistence type="inferred from homology"/>
<evidence type="ECO:0000256" key="8">
    <source>
        <dbReference type="PIRSR" id="PIRSR006621-1"/>
    </source>
</evidence>
<protein>
    <recommendedName>
        <fullName evidence="7">tRNA-dihydrouridine synthase</fullName>
        <ecNumber evidence="7">1.3.1.-</ecNumber>
    </recommendedName>
</protein>
<dbReference type="InterPro" id="IPR004652">
    <property type="entry name" value="DusB-like"/>
</dbReference>
<comment type="cofactor">
    <cofactor evidence="1 7 9">
        <name>FMN</name>
        <dbReference type="ChEBI" id="CHEBI:58210"/>
    </cofactor>
</comment>
<feature type="binding site" evidence="9">
    <location>
        <begin position="236"/>
        <end position="237"/>
    </location>
    <ligand>
        <name>FMN</name>
        <dbReference type="ChEBI" id="CHEBI:58210"/>
    </ligand>
</feature>
<dbReference type="PROSITE" id="PS01136">
    <property type="entry name" value="UPF0034"/>
    <property type="match status" value="1"/>
</dbReference>
<dbReference type="OrthoDB" id="9764501at2"/>
<keyword evidence="12" id="KW-1185">Reference proteome</keyword>
<dbReference type="GO" id="GO:0003723">
    <property type="term" value="F:RNA binding"/>
    <property type="evidence" value="ECO:0007669"/>
    <property type="project" value="TreeGrafter"/>
</dbReference>
<dbReference type="AlphaFoldDB" id="A0A2S0NAI7"/>
<evidence type="ECO:0000256" key="1">
    <source>
        <dbReference type="ARBA" id="ARBA00001917"/>
    </source>
</evidence>
<dbReference type="Gene3D" id="3.20.20.70">
    <property type="entry name" value="Aldolase class I"/>
    <property type="match status" value="1"/>
</dbReference>
<dbReference type="InterPro" id="IPR035587">
    <property type="entry name" value="DUS-like_FMN-bd"/>
</dbReference>
<dbReference type="EC" id="1.3.1.-" evidence="7"/>
<evidence type="ECO:0000256" key="2">
    <source>
        <dbReference type="ARBA" id="ARBA00022630"/>
    </source>
</evidence>
<feature type="binding site" evidence="9">
    <location>
        <position position="181"/>
    </location>
    <ligand>
        <name>FMN</name>
        <dbReference type="ChEBI" id="CHEBI:58210"/>
    </ligand>
</feature>
<feature type="binding site" evidence="9">
    <location>
        <position position="151"/>
    </location>
    <ligand>
        <name>FMN</name>
        <dbReference type="ChEBI" id="CHEBI:58210"/>
    </ligand>
</feature>
<comment type="function">
    <text evidence="7">Catalyzes the synthesis of 5,6-dihydrouridine (D), a modified base found in the D-loop of most tRNAs, via the reduction of the C5-C6 double bond in target uridines.</text>
</comment>
<evidence type="ECO:0000313" key="11">
    <source>
        <dbReference type="EMBL" id="AVO44943.1"/>
    </source>
</evidence>
<keyword evidence="6 7" id="KW-0560">Oxidoreductase</keyword>
<dbReference type="PANTHER" id="PTHR45846:SF1">
    <property type="entry name" value="TRNA-DIHYDROURIDINE(47) SYNTHASE [NAD(P)(+)]-LIKE"/>
    <property type="match status" value="1"/>
</dbReference>
<keyword evidence="4 7" id="KW-0819">tRNA processing</keyword>
<evidence type="ECO:0000256" key="3">
    <source>
        <dbReference type="ARBA" id="ARBA00022643"/>
    </source>
</evidence>
<dbReference type="PANTHER" id="PTHR45846">
    <property type="entry name" value="TRNA-DIHYDROURIDINE(47) SYNTHASE [NAD(P)(+)]-LIKE"/>
    <property type="match status" value="1"/>
</dbReference>
<evidence type="ECO:0000313" key="12">
    <source>
        <dbReference type="Proteomes" id="UP000237889"/>
    </source>
</evidence>
<dbReference type="CDD" id="cd02801">
    <property type="entry name" value="DUS_like_FMN"/>
    <property type="match status" value="1"/>
</dbReference>
<dbReference type="PIRSF" id="PIRSF006621">
    <property type="entry name" value="Dus"/>
    <property type="match status" value="1"/>
</dbReference>
<dbReference type="RefSeq" id="WP_106748284.1">
    <property type="nucleotide sequence ID" value="NZ_CP027668.1"/>
</dbReference>